<keyword evidence="3" id="KW-1185">Reference proteome</keyword>
<gene>
    <name evidence="2" type="ORF">CITCOLO1_LOCUS16318</name>
</gene>
<evidence type="ECO:0000313" key="3">
    <source>
        <dbReference type="Proteomes" id="UP001642487"/>
    </source>
</evidence>
<feature type="compositionally biased region" description="Polar residues" evidence="1">
    <location>
        <begin position="187"/>
        <end position="206"/>
    </location>
</feature>
<dbReference type="EMBL" id="OZ021740">
    <property type="protein sequence ID" value="CAK9324093.1"/>
    <property type="molecule type" value="Genomic_DNA"/>
</dbReference>
<dbReference type="PANTHER" id="PTHR36756:SF1">
    <property type="entry name" value="EXPRESSED PROTEIN"/>
    <property type="match status" value="1"/>
</dbReference>
<protein>
    <submittedName>
        <fullName evidence="2">Uncharacterized protein</fullName>
    </submittedName>
</protein>
<evidence type="ECO:0000256" key="1">
    <source>
        <dbReference type="SAM" id="MobiDB-lite"/>
    </source>
</evidence>
<proteinExistence type="predicted"/>
<name>A0ABP0YU80_9ROSI</name>
<feature type="region of interest" description="Disordered" evidence="1">
    <location>
        <begin position="84"/>
        <end position="151"/>
    </location>
</feature>
<sequence length="310" mass="35089">MVRVATDGGPGRRLPQWMLGVRADDQVQRSNDLDNNKKSIEEELDSQASLAKEANSIRRPRKSVSHQQKEILMDDSCILKCESKKRKGRKLKSSQIEEAKDADDPEAVPEKKSNRLRRRPLSSSLEKRKRPRNSGSISNLDIQVQPPGDDDMELTVEDLMVIAKEYVEAEEIRDDKRKIYGERESSRINQRTSYTRNQSEGSFNTNNDSKQIAMDLNTSIPHDSTANSGGEKVDAGVRTMGDPAKDMLDLFLGPLLKKSVEIEQSKFRRTDVQFSFDLKSQNQRHNDNVGVVSVMKKKSSLRDKVAIFLG</sequence>
<feature type="compositionally biased region" description="Polar residues" evidence="1">
    <location>
        <begin position="133"/>
        <end position="142"/>
    </location>
</feature>
<feature type="region of interest" description="Disordered" evidence="1">
    <location>
        <begin position="1"/>
        <end position="68"/>
    </location>
</feature>
<dbReference type="Proteomes" id="UP001642487">
    <property type="component" value="Chromosome 6"/>
</dbReference>
<evidence type="ECO:0000313" key="2">
    <source>
        <dbReference type="EMBL" id="CAK9324093.1"/>
    </source>
</evidence>
<feature type="compositionally biased region" description="Basic and acidic residues" evidence="1">
    <location>
        <begin position="22"/>
        <end position="41"/>
    </location>
</feature>
<dbReference type="PANTHER" id="PTHR36756">
    <property type="entry name" value="EXPRESSED PROTEIN"/>
    <property type="match status" value="1"/>
</dbReference>
<accession>A0ABP0YU80</accession>
<reference evidence="2 3" key="1">
    <citation type="submission" date="2024-03" db="EMBL/GenBank/DDBJ databases">
        <authorList>
            <person name="Gkanogiannis A."/>
            <person name="Becerra Lopez-Lavalle L."/>
        </authorList>
    </citation>
    <scope>NUCLEOTIDE SEQUENCE [LARGE SCALE GENOMIC DNA]</scope>
</reference>
<organism evidence="2 3">
    <name type="scientific">Citrullus colocynthis</name>
    <name type="common">colocynth</name>
    <dbReference type="NCBI Taxonomy" id="252529"/>
    <lineage>
        <taxon>Eukaryota</taxon>
        <taxon>Viridiplantae</taxon>
        <taxon>Streptophyta</taxon>
        <taxon>Embryophyta</taxon>
        <taxon>Tracheophyta</taxon>
        <taxon>Spermatophyta</taxon>
        <taxon>Magnoliopsida</taxon>
        <taxon>eudicotyledons</taxon>
        <taxon>Gunneridae</taxon>
        <taxon>Pentapetalae</taxon>
        <taxon>rosids</taxon>
        <taxon>fabids</taxon>
        <taxon>Cucurbitales</taxon>
        <taxon>Cucurbitaceae</taxon>
        <taxon>Benincaseae</taxon>
        <taxon>Citrullus</taxon>
    </lineage>
</organism>
<feature type="region of interest" description="Disordered" evidence="1">
    <location>
        <begin position="183"/>
        <end position="206"/>
    </location>
</feature>